<feature type="transmembrane region" description="Helical" evidence="1">
    <location>
        <begin position="297"/>
        <end position="320"/>
    </location>
</feature>
<evidence type="ECO:0000313" key="2">
    <source>
        <dbReference type="EMBL" id="EFU41760.1"/>
    </source>
</evidence>
<organism evidence="2 3">
    <name type="scientific">Paenibacillus vortex V453</name>
    <dbReference type="NCBI Taxonomy" id="715225"/>
    <lineage>
        <taxon>Bacteria</taxon>
        <taxon>Bacillati</taxon>
        <taxon>Bacillota</taxon>
        <taxon>Bacilli</taxon>
        <taxon>Bacillales</taxon>
        <taxon>Paenibacillaceae</taxon>
        <taxon>Paenibacillus</taxon>
    </lineage>
</organism>
<name>A0A2R9SWR5_9BACL</name>
<dbReference type="RefSeq" id="WP_006209291.1">
    <property type="nucleotide sequence ID" value="NZ_ADHJ01000018.1"/>
</dbReference>
<keyword evidence="1" id="KW-1133">Transmembrane helix</keyword>
<keyword evidence="3" id="KW-1185">Reference proteome</keyword>
<sequence length="324" mass="36747">MLMYFSEISNIYIHVKWFTDNFEWVPLPFPRVVTLTFLFWLAFTLFVLLVSSVFNDPLGKTRPVVRIHQFLYRLRPHTEVILRIGLAIGLVLQLLSGSYLAPEFRTNSMWIILGLSAAAACLLYQRTLPISGAILFLLYIQASLNYGIFHSIDYLIYIGIVYYLFVCGTPLKKTAAPVMYVCTGMSLAWLAMEKLTIPELACSVMGSYGLPTFGFSIEHFVMISAFIEIGLAWAFIVGIMSRFTALLVSGIFIMTSLVFGYKEVIGHTIIHTLLILFLIEGTGDLRTPFQFHRSPVLRGLFVSVNFCLFLFSLMALYIWMGKTL</sequence>
<feature type="transmembrane region" description="Helical" evidence="1">
    <location>
        <begin position="267"/>
        <end position="285"/>
    </location>
</feature>
<dbReference type="GeneID" id="97556596"/>
<keyword evidence="1" id="KW-0472">Membrane</keyword>
<evidence type="ECO:0000256" key="1">
    <source>
        <dbReference type="SAM" id="Phobius"/>
    </source>
</evidence>
<reference evidence="2 3" key="1">
    <citation type="journal article" date="2010" name="BMC Genomics">
        <title>Genome sequence of the pattern forming Paenibacillus vortex bacterium reveals potential for thriving in complex environments.</title>
        <authorList>
            <person name="Sirota-Madi A."/>
            <person name="Olender T."/>
            <person name="Helman Y."/>
            <person name="Ingham C."/>
            <person name="Brainis I."/>
            <person name="Roth D."/>
            <person name="Hagi E."/>
            <person name="Brodsky L."/>
            <person name="Leshkowitz D."/>
            <person name="Galatenko V."/>
            <person name="Nikolaev V."/>
            <person name="Mugasimangalam R.C."/>
            <person name="Bransburg-Zabary S."/>
            <person name="Gutnick D.L."/>
            <person name="Lancet D."/>
            <person name="Ben-Jacob E."/>
        </authorList>
    </citation>
    <scope>NUCLEOTIDE SEQUENCE [LARGE SCALE GENOMIC DNA]</scope>
    <source>
        <strain evidence="2 3">V453</strain>
    </source>
</reference>
<dbReference type="Proteomes" id="UP000003094">
    <property type="component" value="Unassembled WGS sequence"/>
</dbReference>
<feature type="transmembrane region" description="Helical" evidence="1">
    <location>
        <begin position="37"/>
        <end position="59"/>
    </location>
</feature>
<feature type="transmembrane region" description="Helical" evidence="1">
    <location>
        <begin position="217"/>
        <end position="236"/>
    </location>
</feature>
<evidence type="ECO:0000313" key="3">
    <source>
        <dbReference type="Proteomes" id="UP000003094"/>
    </source>
</evidence>
<protein>
    <recommendedName>
        <fullName evidence="4">DoxX family protein</fullName>
    </recommendedName>
</protein>
<evidence type="ECO:0008006" key="4">
    <source>
        <dbReference type="Google" id="ProtNLM"/>
    </source>
</evidence>
<gene>
    <name evidence="2" type="ORF">PVOR_12560</name>
</gene>
<feature type="transmembrane region" description="Helical" evidence="1">
    <location>
        <begin position="154"/>
        <end position="171"/>
    </location>
</feature>
<feature type="transmembrane region" description="Helical" evidence="1">
    <location>
        <begin position="80"/>
        <end position="101"/>
    </location>
</feature>
<comment type="caution">
    <text evidence="2">The sequence shown here is derived from an EMBL/GenBank/DDBJ whole genome shotgun (WGS) entry which is preliminary data.</text>
</comment>
<keyword evidence="1" id="KW-0812">Transmembrane</keyword>
<dbReference type="KEGG" id="pvo:PVOR_12560"/>
<dbReference type="AlphaFoldDB" id="A0A2R9SWR5"/>
<proteinExistence type="predicted"/>
<accession>A0A2R9SWR5</accession>
<dbReference type="EMBL" id="ADHJ01000018">
    <property type="protein sequence ID" value="EFU41760.1"/>
    <property type="molecule type" value="Genomic_DNA"/>
</dbReference>